<dbReference type="Pfam" id="PF04262">
    <property type="entry name" value="Glu_cys_ligase"/>
    <property type="match status" value="2"/>
</dbReference>
<evidence type="ECO:0000256" key="5">
    <source>
        <dbReference type="ARBA" id="ARBA00022741"/>
    </source>
</evidence>
<accession>A0A1M7LN91</accession>
<dbReference type="AlphaFoldDB" id="A0A1M7LN91"/>
<dbReference type="InterPro" id="IPR006334">
    <property type="entry name" value="Glut_cys_ligase"/>
</dbReference>
<dbReference type="UniPathway" id="UPA00142">
    <property type="reaction ID" value="UER00209"/>
</dbReference>
<evidence type="ECO:0000256" key="2">
    <source>
        <dbReference type="ARBA" id="ARBA00012220"/>
    </source>
</evidence>
<reference evidence="11 12" key="1">
    <citation type="submission" date="2016-11" db="EMBL/GenBank/DDBJ databases">
        <authorList>
            <person name="Jaros S."/>
            <person name="Januszkiewicz K."/>
            <person name="Wedrychowicz H."/>
        </authorList>
    </citation>
    <scope>NUCLEOTIDE SEQUENCE [LARGE SCALE GENOMIC DNA]</scope>
    <source>
        <strain evidence="11 12">Y1</strain>
    </source>
</reference>
<keyword evidence="5" id="KW-0547">Nucleotide-binding</keyword>
<dbReference type="EC" id="6.3.2.2" evidence="2 9"/>
<evidence type="ECO:0000256" key="9">
    <source>
        <dbReference type="RuleBase" id="RU004391"/>
    </source>
</evidence>
<comment type="similarity">
    <text evidence="8">Belongs to the glutamate--cysteine ligase type 1 family.</text>
</comment>
<name>A0A1M7LN91_RUMFL</name>
<dbReference type="GO" id="GO:0005829">
    <property type="term" value="C:cytosol"/>
    <property type="evidence" value="ECO:0007669"/>
    <property type="project" value="TreeGrafter"/>
</dbReference>
<feature type="domain" description="Glutamate--cysteine ligase" evidence="10">
    <location>
        <begin position="7"/>
        <end position="238"/>
    </location>
</feature>
<proteinExistence type="inferred from homology"/>
<dbReference type="OrthoDB" id="9803907at2"/>
<evidence type="ECO:0000313" key="12">
    <source>
        <dbReference type="Proteomes" id="UP000184394"/>
    </source>
</evidence>
<evidence type="ECO:0000256" key="1">
    <source>
        <dbReference type="ARBA" id="ARBA00005006"/>
    </source>
</evidence>
<organism evidence="11 12">
    <name type="scientific">Ruminococcus flavefaciens</name>
    <dbReference type="NCBI Taxonomy" id="1265"/>
    <lineage>
        <taxon>Bacteria</taxon>
        <taxon>Bacillati</taxon>
        <taxon>Bacillota</taxon>
        <taxon>Clostridia</taxon>
        <taxon>Eubacteriales</taxon>
        <taxon>Oscillospiraceae</taxon>
        <taxon>Ruminococcus</taxon>
    </lineage>
</organism>
<dbReference type="PANTHER" id="PTHR38761">
    <property type="entry name" value="GLUTAMATE--CYSTEINE LIGASE"/>
    <property type="match status" value="1"/>
</dbReference>
<evidence type="ECO:0000313" key="11">
    <source>
        <dbReference type="EMBL" id="SHM79608.1"/>
    </source>
</evidence>
<comment type="catalytic activity">
    <reaction evidence="7 9">
        <text>L-cysteine + L-glutamate + ATP = gamma-L-glutamyl-L-cysteine + ADP + phosphate + H(+)</text>
        <dbReference type="Rhea" id="RHEA:13285"/>
        <dbReference type="ChEBI" id="CHEBI:15378"/>
        <dbReference type="ChEBI" id="CHEBI:29985"/>
        <dbReference type="ChEBI" id="CHEBI:30616"/>
        <dbReference type="ChEBI" id="CHEBI:35235"/>
        <dbReference type="ChEBI" id="CHEBI:43474"/>
        <dbReference type="ChEBI" id="CHEBI:58173"/>
        <dbReference type="ChEBI" id="CHEBI:456216"/>
        <dbReference type="EC" id="6.3.2.2"/>
    </reaction>
</comment>
<dbReference type="InterPro" id="IPR014746">
    <property type="entry name" value="Gln_synth/guanido_kin_cat_dom"/>
</dbReference>
<comment type="pathway">
    <text evidence="1 9">Sulfur metabolism; glutathione biosynthesis; glutathione from L-cysteine and L-glutamate: step 1/2.</text>
</comment>
<evidence type="ECO:0000259" key="10">
    <source>
        <dbReference type="Pfam" id="PF04262"/>
    </source>
</evidence>
<evidence type="ECO:0000256" key="4">
    <source>
        <dbReference type="ARBA" id="ARBA00022684"/>
    </source>
</evidence>
<feature type="domain" description="Glutamate--cysteine ligase" evidence="10">
    <location>
        <begin position="243"/>
        <end position="320"/>
    </location>
</feature>
<dbReference type="GO" id="GO:0004357">
    <property type="term" value="F:glutamate-cysteine ligase activity"/>
    <property type="evidence" value="ECO:0007669"/>
    <property type="project" value="UniProtKB-EC"/>
</dbReference>
<dbReference type="GO" id="GO:0006750">
    <property type="term" value="P:glutathione biosynthetic process"/>
    <property type="evidence" value="ECO:0007669"/>
    <property type="project" value="UniProtKB-UniPathway"/>
</dbReference>
<dbReference type="GO" id="GO:0005524">
    <property type="term" value="F:ATP binding"/>
    <property type="evidence" value="ECO:0007669"/>
    <property type="project" value="UniProtKB-KW"/>
</dbReference>
<dbReference type="PANTHER" id="PTHR38761:SF1">
    <property type="entry name" value="GLUTAMATE--CYSTEINE LIGASE"/>
    <property type="match status" value="1"/>
</dbReference>
<evidence type="ECO:0000256" key="3">
    <source>
        <dbReference type="ARBA" id="ARBA00022598"/>
    </source>
</evidence>
<keyword evidence="4 8" id="KW-0317">Glutathione biosynthesis</keyword>
<sequence>MTTNKYYYSGKFGIERETLRVDSQCRLARTPHPFGNDEHITRDFCENQIELVTPVCHSVDEAVKVLAELDKRTREELAKNGESIWLYSNPPHFDSEDDIPIADFIGDHSSKRAYREVLQQKYGKKLMLFSGIHFNFSFAEEFLRELNTNNEDFHTFRNELYLRLYKQLMVHSWLLVLLTAASPYYDASLDKDGKSGIIMSEYSSLRNSRRGYWNKFLPILDHRSLKTFAGSIKKHIVTGSLYSVSELYLPIRLKPKGVNSFENLAANGVDHIELRMFDLNPSAPLGIDSRDLEFAHLLILYLLSQPDFDLTPELQEKAVRDHQNAALLEPDTKLLEHGTEVIESMEKHFSENEKAIEIIAFEKEKILVRNHFKSSIVSASAK</sequence>
<dbReference type="Proteomes" id="UP000184394">
    <property type="component" value="Unassembled WGS sequence"/>
</dbReference>
<gene>
    <name evidence="11" type="ORF">SAMN04487860_11453</name>
</gene>
<evidence type="ECO:0000256" key="8">
    <source>
        <dbReference type="RuleBase" id="RU003544"/>
    </source>
</evidence>
<dbReference type="SUPFAM" id="SSF55931">
    <property type="entry name" value="Glutamine synthetase/guanido kinase"/>
    <property type="match status" value="1"/>
</dbReference>
<dbReference type="GO" id="GO:0046872">
    <property type="term" value="F:metal ion binding"/>
    <property type="evidence" value="ECO:0007669"/>
    <property type="project" value="TreeGrafter"/>
</dbReference>
<protein>
    <recommendedName>
        <fullName evidence="2 9">Glutamate--cysteine ligase</fullName>
        <ecNumber evidence="2 9">6.3.2.2</ecNumber>
    </recommendedName>
</protein>
<dbReference type="EMBL" id="FRCT01000014">
    <property type="protein sequence ID" value="SHM79608.1"/>
    <property type="molecule type" value="Genomic_DNA"/>
</dbReference>
<evidence type="ECO:0000256" key="7">
    <source>
        <dbReference type="ARBA" id="ARBA00048819"/>
    </source>
</evidence>
<keyword evidence="6" id="KW-0067">ATP-binding</keyword>
<dbReference type="Gene3D" id="3.30.590.20">
    <property type="match status" value="1"/>
</dbReference>
<dbReference type="InterPro" id="IPR007370">
    <property type="entry name" value="Glu_cys_ligase"/>
</dbReference>
<keyword evidence="3 8" id="KW-0436">Ligase</keyword>
<dbReference type="RefSeq" id="WP_072951992.1">
    <property type="nucleotide sequence ID" value="NZ_FRCT01000014.1"/>
</dbReference>
<evidence type="ECO:0000256" key="6">
    <source>
        <dbReference type="ARBA" id="ARBA00022840"/>
    </source>
</evidence>